<evidence type="ECO:0000256" key="1">
    <source>
        <dbReference type="SAM" id="MobiDB-lite"/>
    </source>
</evidence>
<organism evidence="3 4">
    <name type="scientific">Linnemannia schmuckeri</name>
    <dbReference type="NCBI Taxonomy" id="64567"/>
    <lineage>
        <taxon>Eukaryota</taxon>
        <taxon>Fungi</taxon>
        <taxon>Fungi incertae sedis</taxon>
        <taxon>Mucoromycota</taxon>
        <taxon>Mortierellomycotina</taxon>
        <taxon>Mortierellomycetes</taxon>
        <taxon>Mortierellales</taxon>
        <taxon>Mortierellaceae</taxon>
        <taxon>Linnemannia</taxon>
    </lineage>
</organism>
<feature type="region of interest" description="Disordered" evidence="1">
    <location>
        <begin position="448"/>
        <end position="469"/>
    </location>
</feature>
<feature type="domain" description="F-box" evidence="2">
    <location>
        <begin position="1"/>
        <end position="42"/>
    </location>
</feature>
<dbReference type="InterPro" id="IPR032675">
    <property type="entry name" value="LRR_dom_sf"/>
</dbReference>
<sequence>MNFPTEILSQIGLYLDPASHHVYTAACHEWRQVFTPYLWSEIDTGAQPWKSIFRSASPAAVPDLLSAHRRRVRDLTIHDVESLNIVLYANLRDLYSLRVYTRHNTFSNPDFLSVDVPMFLNLLTNDEKWDNHIRSKDGENVFYDTLTLWRLVLTNPGLRKLELLNTTDHSGYTIFDDPVESAESFLVLALSRYLLAVSHLEIGWECGDMLLCELARFFLNLESFVHVGRKVDFRPSSLLPSCHLNLRVLTFENQITADQMRAVLFAFPRLQSLSIQTLTCTAKTFPSIDVIQKTLNFCPILNRLEFSLEQRQHLIEGALSQLSTIDFDLGPKKEPHPLKALINSDSNGECFTADSLITRLPFLVKLDVRIINVAVLVAITTTCKALEYARFSLEAPYPDGLCQFFASCSRLKECLGDGHIIAAEDLITRPEWACVGLEKLDIERPPCPGTTAHGHQVETSTRLQGSSFL</sequence>
<dbReference type="PROSITE" id="PS50181">
    <property type="entry name" value="FBOX"/>
    <property type="match status" value="1"/>
</dbReference>
<dbReference type="OrthoDB" id="10385083at2759"/>
<keyword evidence="4" id="KW-1185">Reference proteome</keyword>
<dbReference type="EMBL" id="JAAAUQ010000208">
    <property type="protein sequence ID" value="KAF9152957.1"/>
    <property type="molecule type" value="Genomic_DNA"/>
</dbReference>
<dbReference type="InterPro" id="IPR001810">
    <property type="entry name" value="F-box_dom"/>
</dbReference>
<protein>
    <recommendedName>
        <fullName evidence="2">F-box domain-containing protein</fullName>
    </recommendedName>
</protein>
<evidence type="ECO:0000313" key="4">
    <source>
        <dbReference type="Proteomes" id="UP000748756"/>
    </source>
</evidence>
<dbReference type="AlphaFoldDB" id="A0A9P5S415"/>
<proteinExistence type="predicted"/>
<reference evidence="3" key="1">
    <citation type="journal article" date="2020" name="Fungal Divers.">
        <title>Resolving the Mortierellaceae phylogeny through synthesis of multi-gene phylogenetics and phylogenomics.</title>
        <authorList>
            <person name="Vandepol N."/>
            <person name="Liber J."/>
            <person name="Desiro A."/>
            <person name="Na H."/>
            <person name="Kennedy M."/>
            <person name="Barry K."/>
            <person name="Grigoriev I.V."/>
            <person name="Miller A.N."/>
            <person name="O'Donnell K."/>
            <person name="Stajich J.E."/>
            <person name="Bonito G."/>
        </authorList>
    </citation>
    <scope>NUCLEOTIDE SEQUENCE</scope>
    <source>
        <strain evidence="3">NRRL 6426</strain>
    </source>
</reference>
<dbReference type="SUPFAM" id="SSF81383">
    <property type="entry name" value="F-box domain"/>
    <property type="match status" value="1"/>
</dbReference>
<name>A0A9P5S415_9FUNG</name>
<dbReference type="Proteomes" id="UP000748756">
    <property type="component" value="Unassembled WGS sequence"/>
</dbReference>
<evidence type="ECO:0000259" key="2">
    <source>
        <dbReference type="PROSITE" id="PS50181"/>
    </source>
</evidence>
<comment type="caution">
    <text evidence="3">The sequence shown here is derived from an EMBL/GenBank/DDBJ whole genome shotgun (WGS) entry which is preliminary data.</text>
</comment>
<evidence type="ECO:0000313" key="3">
    <source>
        <dbReference type="EMBL" id="KAF9152957.1"/>
    </source>
</evidence>
<feature type="compositionally biased region" description="Polar residues" evidence="1">
    <location>
        <begin position="457"/>
        <end position="469"/>
    </location>
</feature>
<dbReference type="Gene3D" id="3.80.10.10">
    <property type="entry name" value="Ribonuclease Inhibitor"/>
    <property type="match status" value="1"/>
</dbReference>
<dbReference type="InterPro" id="IPR036047">
    <property type="entry name" value="F-box-like_dom_sf"/>
</dbReference>
<gene>
    <name evidence="3" type="ORF">BG015_004388</name>
</gene>
<accession>A0A9P5S415</accession>